<protein>
    <submittedName>
        <fullName evidence="3">Uncharacterized protein</fullName>
    </submittedName>
</protein>
<keyword evidence="2" id="KW-1133">Transmembrane helix</keyword>
<dbReference type="Proteomes" id="UP000243499">
    <property type="component" value="Chromosome 6"/>
</dbReference>
<gene>
    <name evidence="3" type="ORF">PAHAL_6G198400</name>
</gene>
<evidence type="ECO:0000256" key="1">
    <source>
        <dbReference type="SAM" id="MobiDB-lite"/>
    </source>
</evidence>
<feature type="region of interest" description="Disordered" evidence="1">
    <location>
        <begin position="1"/>
        <end position="31"/>
    </location>
</feature>
<feature type="transmembrane region" description="Helical" evidence="2">
    <location>
        <begin position="40"/>
        <end position="57"/>
    </location>
</feature>
<dbReference type="Gramene" id="PVH36921">
    <property type="protein sequence ID" value="PVH36921"/>
    <property type="gene ID" value="PAHAL_6G198400"/>
</dbReference>
<keyword evidence="2" id="KW-0812">Transmembrane</keyword>
<accession>A0A2T8IGX3</accession>
<organism evidence="3">
    <name type="scientific">Panicum hallii</name>
    <dbReference type="NCBI Taxonomy" id="206008"/>
    <lineage>
        <taxon>Eukaryota</taxon>
        <taxon>Viridiplantae</taxon>
        <taxon>Streptophyta</taxon>
        <taxon>Embryophyta</taxon>
        <taxon>Tracheophyta</taxon>
        <taxon>Spermatophyta</taxon>
        <taxon>Magnoliopsida</taxon>
        <taxon>Liliopsida</taxon>
        <taxon>Poales</taxon>
        <taxon>Poaceae</taxon>
        <taxon>PACMAD clade</taxon>
        <taxon>Panicoideae</taxon>
        <taxon>Panicodae</taxon>
        <taxon>Paniceae</taxon>
        <taxon>Panicinae</taxon>
        <taxon>Panicum</taxon>
        <taxon>Panicum sect. Panicum</taxon>
    </lineage>
</organism>
<reference evidence="3" key="1">
    <citation type="submission" date="2018-04" db="EMBL/GenBank/DDBJ databases">
        <title>WGS assembly of Panicum hallii.</title>
        <authorList>
            <person name="Lovell J."/>
            <person name="Jenkins J."/>
            <person name="Lowry D."/>
            <person name="Mamidi S."/>
            <person name="Sreedasyam A."/>
            <person name="Weng X."/>
            <person name="Barry K."/>
            <person name="Bonette J."/>
            <person name="Campitelli B."/>
            <person name="Daum C."/>
            <person name="Gordon S."/>
            <person name="Gould B."/>
            <person name="Lipzen A."/>
            <person name="Macqueen A."/>
            <person name="Palacio-Mejia J."/>
            <person name="Plott C."/>
            <person name="Shakirov E."/>
            <person name="Shu S."/>
            <person name="Yoshinaga Y."/>
            <person name="Zane M."/>
            <person name="Rokhsar D."/>
            <person name="Grimwood J."/>
            <person name="Schmutz J."/>
            <person name="Juenger T."/>
        </authorList>
    </citation>
    <scope>NUCLEOTIDE SEQUENCE [LARGE SCALE GENOMIC DNA]</scope>
    <source>
        <strain evidence="3">FIL2</strain>
    </source>
</reference>
<proteinExistence type="predicted"/>
<feature type="transmembrane region" description="Helical" evidence="2">
    <location>
        <begin position="77"/>
        <end position="94"/>
    </location>
</feature>
<name>A0A2T8IGX3_9POAL</name>
<dbReference type="EMBL" id="CM008051">
    <property type="protein sequence ID" value="PVH36921.1"/>
    <property type="molecule type" value="Genomic_DNA"/>
</dbReference>
<sequence length="151" mass="15956">MAVVAVGGQQYSQGSVNSGTPSQEKSGMASARKRSQCDPAGISQTIFLFFIIIGYWMKKGTENGLGKQKIGAALNDIGLLGASIISGFVLPKLLRKLNVTGGRCGSCDSLIQQTIQVSVSGRARRYWSSCLTCSDKMATTGSMLLFPGILI</sequence>
<keyword evidence="2" id="KW-0472">Membrane</keyword>
<evidence type="ECO:0000256" key="2">
    <source>
        <dbReference type="SAM" id="Phobius"/>
    </source>
</evidence>
<dbReference type="AlphaFoldDB" id="A0A2T8IGX3"/>
<evidence type="ECO:0000313" key="3">
    <source>
        <dbReference type="EMBL" id="PVH36921.1"/>
    </source>
</evidence>
<feature type="compositionally biased region" description="Polar residues" evidence="1">
    <location>
        <begin position="9"/>
        <end position="25"/>
    </location>
</feature>